<evidence type="ECO:0000313" key="3">
    <source>
        <dbReference type="EMBL" id="OWR02075.1"/>
    </source>
</evidence>
<dbReference type="EMBL" id="NISI01000010">
    <property type="protein sequence ID" value="OWR02075.1"/>
    <property type="molecule type" value="Genomic_DNA"/>
</dbReference>
<name>A0A254N1F1_9BURK</name>
<evidence type="ECO:0000256" key="1">
    <source>
        <dbReference type="SAM" id="MobiDB-lite"/>
    </source>
</evidence>
<feature type="chain" id="PRO_5012083925" description="Cobalt transporter" evidence="2">
    <location>
        <begin position="23"/>
        <end position="115"/>
    </location>
</feature>
<evidence type="ECO:0008006" key="5">
    <source>
        <dbReference type="Google" id="ProtNLM"/>
    </source>
</evidence>
<feature type="signal peptide" evidence="2">
    <location>
        <begin position="1"/>
        <end position="22"/>
    </location>
</feature>
<organism evidence="3 4">
    <name type="scientific">Roseateles puraquae</name>
    <dbReference type="NCBI Taxonomy" id="431059"/>
    <lineage>
        <taxon>Bacteria</taxon>
        <taxon>Pseudomonadati</taxon>
        <taxon>Pseudomonadota</taxon>
        <taxon>Betaproteobacteria</taxon>
        <taxon>Burkholderiales</taxon>
        <taxon>Sphaerotilaceae</taxon>
        <taxon>Roseateles</taxon>
    </lineage>
</organism>
<keyword evidence="2" id="KW-0732">Signal</keyword>
<evidence type="ECO:0000313" key="4">
    <source>
        <dbReference type="Proteomes" id="UP000197446"/>
    </source>
</evidence>
<feature type="region of interest" description="Disordered" evidence="1">
    <location>
        <begin position="42"/>
        <end position="65"/>
    </location>
</feature>
<sequence length="115" mass="12098">MCRSLTTFALMLCMCLQSLAHAGIAVVMADAGEQKHAVMHFEGEAHHHDSHDQDEDGVHEDRSVASAQHLASDASSCAPALLGLVNLTLPQLPPEMPAQAAATASPSPCLAVEFQ</sequence>
<reference evidence="3 4" key="1">
    <citation type="journal article" date="2007" name="Int. J. Syst. Evol. Microbiol.">
        <title>Description of Pelomonas aquatica sp. nov. and Pelomonas puraquae sp. nov., isolated from industrial and haemodialysis water.</title>
        <authorList>
            <person name="Gomila M."/>
            <person name="Bowien B."/>
            <person name="Falsen E."/>
            <person name="Moore E.R."/>
            <person name="Lalucat J."/>
        </authorList>
    </citation>
    <scope>NUCLEOTIDE SEQUENCE [LARGE SCALE GENOMIC DNA]</scope>
    <source>
        <strain evidence="3 4">CCUG 52769</strain>
    </source>
</reference>
<gene>
    <name evidence="3" type="ORF">CDO81_20230</name>
</gene>
<proteinExistence type="predicted"/>
<feature type="compositionally biased region" description="Basic and acidic residues" evidence="1">
    <location>
        <begin position="42"/>
        <end position="51"/>
    </location>
</feature>
<accession>A0A254N1F1</accession>
<comment type="caution">
    <text evidence="3">The sequence shown here is derived from an EMBL/GenBank/DDBJ whole genome shotgun (WGS) entry which is preliminary data.</text>
</comment>
<evidence type="ECO:0000256" key="2">
    <source>
        <dbReference type="SAM" id="SignalP"/>
    </source>
</evidence>
<dbReference type="Proteomes" id="UP000197446">
    <property type="component" value="Unassembled WGS sequence"/>
</dbReference>
<dbReference type="AlphaFoldDB" id="A0A254N1F1"/>
<keyword evidence="4" id="KW-1185">Reference proteome</keyword>
<protein>
    <recommendedName>
        <fullName evidence="5">Cobalt transporter</fullName>
    </recommendedName>
</protein>